<keyword evidence="1" id="KW-0472">Membrane</keyword>
<protein>
    <recommendedName>
        <fullName evidence="2">DUF1206 domain-containing protein</fullName>
    </recommendedName>
</protein>
<dbReference type="KEGG" id="gai:IMCC3135_02880"/>
<evidence type="ECO:0000313" key="4">
    <source>
        <dbReference type="Proteomes" id="UP000250079"/>
    </source>
</evidence>
<keyword evidence="4" id="KW-1185">Reference proteome</keyword>
<reference evidence="3 4" key="1">
    <citation type="submission" date="2016-12" db="EMBL/GenBank/DDBJ databases">
        <authorList>
            <person name="Song W.-J."/>
            <person name="Kurnit D.M."/>
        </authorList>
    </citation>
    <scope>NUCLEOTIDE SEQUENCE [LARGE SCALE GENOMIC DNA]</scope>
    <source>
        <strain evidence="3 4">IMCC3135</strain>
    </source>
</reference>
<name>A0A2Z2NHR8_9GAMM</name>
<feature type="transmembrane region" description="Helical" evidence="1">
    <location>
        <begin position="105"/>
        <end position="131"/>
    </location>
</feature>
<dbReference type="Pfam" id="PF06724">
    <property type="entry name" value="DUF1206"/>
    <property type="match status" value="2"/>
</dbReference>
<dbReference type="InterPro" id="IPR009597">
    <property type="entry name" value="DUF1206"/>
</dbReference>
<dbReference type="AlphaFoldDB" id="A0A2Z2NHR8"/>
<organism evidence="3 4">
    <name type="scientific">Granulosicoccus antarcticus IMCC3135</name>
    <dbReference type="NCBI Taxonomy" id="1192854"/>
    <lineage>
        <taxon>Bacteria</taxon>
        <taxon>Pseudomonadati</taxon>
        <taxon>Pseudomonadota</taxon>
        <taxon>Gammaproteobacteria</taxon>
        <taxon>Chromatiales</taxon>
        <taxon>Granulosicoccaceae</taxon>
        <taxon>Granulosicoccus</taxon>
    </lineage>
</organism>
<sequence>MSTATSDTGFLSQKWIKKLARTGYASRSLVYFIIGLFAVLSGLGHSGETDSKGALRLLLEQPFGKALVGVLIVGMSGYVMWRLIQSLLDTDSHGWSPKGLVVRGGLLASAITYAVLTVYALSLLGVLPYSGSDSSPSIADRIASTIGTKPVLLVMMMVFAGVTIAHWFKAFTGGYAKHFNQAEARMDIVHPVAKLGLLARGTVFAIITLLLFYRLMTVTPTDTKPPGLSEALNFVQQLPAGNMLLIVLGIGLLLFSAYCASEAMWRQINVEDAEFEEQLD</sequence>
<accession>A0A2Z2NHR8</accession>
<gene>
    <name evidence="3" type="ORF">IMCC3135_02880</name>
</gene>
<feature type="transmembrane region" description="Helical" evidence="1">
    <location>
        <begin position="151"/>
        <end position="176"/>
    </location>
</feature>
<feature type="transmembrane region" description="Helical" evidence="1">
    <location>
        <begin position="24"/>
        <end position="43"/>
    </location>
</feature>
<dbReference type="EMBL" id="CP018632">
    <property type="protein sequence ID" value="ASJ70689.1"/>
    <property type="molecule type" value="Genomic_DNA"/>
</dbReference>
<dbReference type="OrthoDB" id="5702018at2"/>
<keyword evidence="1" id="KW-0812">Transmembrane</keyword>
<feature type="transmembrane region" description="Helical" evidence="1">
    <location>
        <begin position="236"/>
        <end position="258"/>
    </location>
</feature>
<dbReference type="Proteomes" id="UP000250079">
    <property type="component" value="Chromosome"/>
</dbReference>
<feature type="transmembrane region" description="Helical" evidence="1">
    <location>
        <begin position="197"/>
        <end position="216"/>
    </location>
</feature>
<evidence type="ECO:0000256" key="1">
    <source>
        <dbReference type="SAM" id="Phobius"/>
    </source>
</evidence>
<proteinExistence type="predicted"/>
<evidence type="ECO:0000313" key="3">
    <source>
        <dbReference type="EMBL" id="ASJ70689.1"/>
    </source>
</evidence>
<feature type="transmembrane region" description="Helical" evidence="1">
    <location>
        <begin position="63"/>
        <end position="84"/>
    </location>
</feature>
<feature type="domain" description="DUF1206" evidence="2">
    <location>
        <begin position="23"/>
        <end position="87"/>
    </location>
</feature>
<keyword evidence="1" id="KW-1133">Transmembrane helix</keyword>
<evidence type="ECO:0000259" key="2">
    <source>
        <dbReference type="Pfam" id="PF06724"/>
    </source>
</evidence>
<dbReference type="RefSeq" id="WP_088916207.1">
    <property type="nucleotide sequence ID" value="NZ_CP018632.1"/>
</dbReference>
<feature type="domain" description="DUF1206" evidence="2">
    <location>
        <begin position="195"/>
        <end position="266"/>
    </location>
</feature>